<dbReference type="EMBL" id="CAADFG010000010">
    <property type="protein sequence ID" value="VFJ88695.1"/>
    <property type="molecule type" value="Genomic_DNA"/>
</dbReference>
<evidence type="ECO:0000313" key="1">
    <source>
        <dbReference type="EMBL" id="VFJ88695.1"/>
    </source>
</evidence>
<dbReference type="AlphaFoldDB" id="A0A450UE30"/>
<dbReference type="EMBL" id="CAADFJ010000009">
    <property type="protein sequence ID" value="VFJ96930.1"/>
    <property type="molecule type" value="Genomic_DNA"/>
</dbReference>
<proteinExistence type="predicted"/>
<evidence type="ECO:0000313" key="3">
    <source>
        <dbReference type="EMBL" id="VFJ96930.1"/>
    </source>
</evidence>
<dbReference type="EMBL" id="CAADFI010000011">
    <property type="protein sequence ID" value="VFJ90808.1"/>
    <property type="molecule type" value="Genomic_DNA"/>
</dbReference>
<sequence length="154" mass="17582">MASALIDTNLFLLLVVGATDKKYIAIHKRTRTFTERDFDELLSLLDNFDALWITAHCLAEVSNLLKQTNRNQARELLTTLSVISRELRESHITKADIFSSRNYLKLGVADTGFVQKSKRVSCSFTTDHDLYQTISNLGGKVINFNHVRARYLYP</sequence>
<evidence type="ECO:0008006" key="4">
    <source>
        <dbReference type="Google" id="ProtNLM"/>
    </source>
</evidence>
<organism evidence="2">
    <name type="scientific">Candidatus Kentrum eta</name>
    <dbReference type="NCBI Taxonomy" id="2126337"/>
    <lineage>
        <taxon>Bacteria</taxon>
        <taxon>Pseudomonadati</taxon>
        <taxon>Pseudomonadota</taxon>
        <taxon>Gammaproteobacteria</taxon>
        <taxon>Candidatus Kentrum</taxon>
    </lineage>
</organism>
<evidence type="ECO:0000313" key="2">
    <source>
        <dbReference type="EMBL" id="VFJ90808.1"/>
    </source>
</evidence>
<reference evidence="2" key="1">
    <citation type="submission" date="2019-02" db="EMBL/GenBank/DDBJ databases">
        <authorList>
            <person name="Gruber-Vodicka R. H."/>
            <person name="Seah K. B. B."/>
        </authorList>
    </citation>
    <scope>NUCLEOTIDE SEQUENCE</scope>
    <source>
        <strain evidence="3">BECK_SA2B12</strain>
        <strain evidence="1">BECK_SA2B15</strain>
        <strain evidence="2">BECK_SA2B20</strain>
    </source>
</reference>
<gene>
    <name evidence="1" type="ORF">BECKH772A_GA0070896_1001036</name>
    <name evidence="2" type="ORF">BECKH772B_GA0070898_1001136</name>
    <name evidence="3" type="ORF">BECKH772C_GA0070978_1000936</name>
</gene>
<accession>A0A450UE30</accession>
<protein>
    <recommendedName>
        <fullName evidence="4">PIN domain-containing protein</fullName>
    </recommendedName>
</protein>
<name>A0A450UE30_9GAMM</name>